<protein>
    <submittedName>
        <fullName evidence="1">Uncharacterized protein</fullName>
    </submittedName>
</protein>
<organism evidence="1">
    <name type="scientific">Siphoviridae sp. ctwnj8</name>
    <dbReference type="NCBI Taxonomy" id="2825734"/>
    <lineage>
        <taxon>Viruses</taxon>
        <taxon>Duplodnaviria</taxon>
        <taxon>Heunggongvirae</taxon>
        <taxon>Uroviricota</taxon>
        <taxon>Caudoviricetes</taxon>
    </lineage>
</organism>
<reference evidence="1" key="1">
    <citation type="journal article" date="2021" name="Proc. Natl. Acad. Sci. U.S.A.">
        <title>A Catalog of Tens of Thousands of Viruses from Human Metagenomes Reveals Hidden Associations with Chronic Diseases.</title>
        <authorList>
            <person name="Tisza M.J."/>
            <person name="Buck C.B."/>
        </authorList>
    </citation>
    <scope>NUCLEOTIDE SEQUENCE</scope>
    <source>
        <strain evidence="1">Ctwnj8</strain>
    </source>
</reference>
<evidence type="ECO:0000313" key="1">
    <source>
        <dbReference type="EMBL" id="DAF87810.1"/>
    </source>
</evidence>
<sequence length="90" mass="10707">MDLLFKRYANPFPLIDQMIVMSCFADFILESLHNDDEDRLWDLYLHKVQEDKSFNDFKDDVIAQNTEITQEELETTINYSIDLLQGFNPQ</sequence>
<accession>A0A8S5U054</accession>
<dbReference type="EMBL" id="BK015969">
    <property type="protein sequence ID" value="DAF87810.1"/>
    <property type="molecule type" value="Genomic_DNA"/>
</dbReference>
<proteinExistence type="predicted"/>
<name>A0A8S5U054_9CAUD</name>